<sequence>MTTPRSDLKNMEHSADYFLSGGDLYILVGGVLFRVHSFFFERDSAKFRDILSTPVSPSQTRPGSTDSKPMMMMNCSSSDFSKFLWVFYNPKYSIYNATPAEWIGILKIAHEYEFLEVKNLAIRGLDTSDLTVVQRIRIYETYQADTMYLLPLYATMCMREDGPTDDETEEMGMKTSLMIFRARERLRADGSKSPLPSGIDESEVFRMLYSFLGVNPAPSNTNTSNTGEVIPVWAAPFSLLTLSVIIPNLLGASSANANGRHDPQDANGKKKAKTNGPRDRSNSHTGDGAGIGDQFFGPGFSDPSAKSRRNGKT</sequence>
<proteinExistence type="predicted"/>
<gene>
    <name evidence="3" type="ORF">AAE3_LOCUS2629</name>
</gene>
<keyword evidence="4" id="KW-1185">Reference proteome</keyword>
<dbReference type="SUPFAM" id="SSF54695">
    <property type="entry name" value="POZ domain"/>
    <property type="match status" value="1"/>
</dbReference>
<dbReference type="Proteomes" id="UP000467700">
    <property type="component" value="Unassembled WGS sequence"/>
</dbReference>
<dbReference type="InterPro" id="IPR011333">
    <property type="entry name" value="SKP1/BTB/POZ_sf"/>
</dbReference>
<dbReference type="EMBL" id="CACVBS010000029">
    <property type="protein sequence ID" value="CAA7260378.1"/>
    <property type="molecule type" value="Genomic_DNA"/>
</dbReference>
<evidence type="ECO:0000313" key="3">
    <source>
        <dbReference type="EMBL" id="CAA7260378.1"/>
    </source>
</evidence>
<dbReference type="Gene3D" id="3.30.710.10">
    <property type="entry name" value="Potassium Channel Kv1.1, Chain A"/>
    <property type="match status" value="1"/>
</dbReference>
<evidence type="ECO:0000259" key="2">
    <source>
        <dbReference type="PROSITE" id="PS50097"/>
    </source>
</evidence>
<dbReference type="AlphaFoldDB" id="A0A8S0WWC0"/>
<evidence type="ECO:0000256" key="1">
    <source>
        <dbReference type="SAM" id="MobiDB-lite"/>
    </source>
</evidence>
<feature type="region of interest" description="Disordered" evidence="1">
    <location>
        <begin position="256"/>
        <end position="313"/>
    </location>
</feature>
<name>A0A8S0WWC0_CYCAE</name>
<comment type="caution">
    <text evidence="3">The sequence shown here is derived from an EMBL/GenBank/DDBJ whole genome shotgun (WGS) entry which is preliminary data.</text>
</comment>
<dbReference type="InterPro" id="IPR000210">
    <property type="entry name" value="BTB/POZ_dom"/>
</dbReference>
<organism evidence="3 4">
    <name type="scientific">Cyclocybe aegerita</name>
    <name type="common">Black poplar mushroom</name>
    <name type="synonym">Agrocybe aegerita</name>
    <dbReference type="NCBI Taxonomy" id="1973307"/>
    <lineage>
        <taxon>Eukaryota</taxon>
        <taxon>Fungi</taxon>
        <taxon>Dikarya</taxon>
        <taxon>Basidiomycota</taxon>
        <taxon>Agaricomycotina</taxon>
        <taxon>Agaricomycetes</taxon>
        <taxon>Agaricomycetidae</taxon>
        <taxon>Agaricales</taxon>
        <taxon>Agaricineae</taxon>
        <taxon>Bolbitiaceae</taxon>
        <taxon>Cyclocybe</taxon>
    </lineage>
</organism>
<accession>A0A8S0WWC0</accession>
<feature type="compositionally biased region" description="Basic and acidic residues" evidence="1">
    <location>
        <begin position="259"/>
        <end position="268"/>
    </location>
</feature>
<feature type="domain" description="BTB" evidence="2">
    <location>
        <begin position="22"/>
        <end position="96"/>
    </location>
</feature>
<protein>
    <recommendedName>
        <fullName evidence="2">BTB domain-containing protein</fullName>
    </recommendedName>
</protein>
<evidence type="ECO:0000313" key="4">
    <source>
        <dbReference type="Proteomes" id="UP000467700"/>
    </source>
</evidence>
<dbReference type="OrthoDB" id="9997739at2759"/>
<dbReference type="PROSITE" id="PS50097">
    <property type="entry name" value="BTB"/>
    <property type="match status" value="1"/>
</dbReference>
<reference evidence="3 4" key="1">
    <citation type="submission" date="2020-01" db="EMBL/GenBank/DDBJ databases">
        <authorList>
            <person name="Gupta K D."/>
        </authorList>
    </citation>
    <scope>NUCLEOTIDE SEQUENCE [LARGE SCALE GENOMIC DNA]</scope>
</reference>